<dbReference type="AlphaFoldDB" id="A0ABD0M1L5"/>
<dbReference type="Proteomes" id="UP001519460">
    <property type="component" value="Unassembled WGS sequence"/>
</dbReference>
<reference evidence="1 2" key="1">
    <citation type="journal article" date="2023" name="Sci. Data">
        <title>Genome assembly of the Korean intertidal mud-creeper Batillaria attramentaria.</title>
        <authorList>
            <person name="Patra A.K."/>
            <person name="Ho P.T."/>
            <person name="Jun S."/>
            <person name="Lee S.J."/>
            <person name="Kim Y."/>
            <person name="Won Y.J."/>
        </authorList>
    </citation>
    <scope>NUCLEOTIDE SEQUENCE [LARGE SCALE GENOMIC DNA]</scope>
    <source>
        <strain evidence="1">Wonlab-2016</strain>
    </source>
</reference>
<sequence>MNIHDHGYNIQSIALCVPAPAELAKLEVRKSAIKTLTASVSTTHPTTPNHHFIAKSRVYKCDT</sequence>
<accession>A0ABD0M1L5</accession>
<comment type="caution">
    <text evidence="1">The sequence shown here is derived from an EMBL/GenBank/DDBJ whole genome shotgun (WGS) entry which is preliminary data.</text>
</comment>
<gene>
    <name evidence="1" type="ORF">BaRGS_00003298</name>
</gene>
<keyword evidence="2" id="KW-1185">Reference proteome</keyword>
<evidence type="ECO:0000313" key="1">
    <source>
        <dbReference type="EMBL" id="KAK7505553.1"/>
    </source>
</evidence>
<evidence type="ECO:0000313" key="2">
    <source>
        <dbReference type="Proteomes" id="UP001519460"/>
    </source>
</evidence>
<dbReference type="EMBL" id="JACVVK020000010">
    <property type="protein sequence ID" value="KAK7505553.1"/>
    <property type="molecule type" value="Genomic_DNA"/>
</dbReference>
<proteinExistence type="predicted"/>
<name>A0ABD0M1L5_9CAEN</name>
<protein>
    <submittedName>
        <fullName evidence="1">Uncharacterized protein</fullName>
    </submittedName>
</protein>
<organism evidence="1 2">
    <name type="scientific">Batillaria attramentaria</name>
    <dbReference type="NCBI Taxonomy" id="370345"/>
    <lineage>
        <taxon>Eukaryota</taxon>
        <taxon>Metazoa</taxon>
        <taxon>Spiralia</taxon>
        <taxon>Lophotrochozoa</taxon>
        <taxon>Mollusca</taxon>
        <taxon>Gastropoda</taxon>
        <taxon>Caenogastropoda</taxon>
        <taxon>Sorbeoconcha</taxon>
        <taxon>Cerithioidea</taxon>
        <taxon>Batillariidae</taxon>
        <taxon>Batillaria</taxon>
    </lineage>
</organism>